<dbReference type="InterPro" id="IPR015358">
    <property type="entry name" value="Tscrpt_reg_MerR_DNA-bd"/>
</dbReference>
<keyword evidence="4" id="KW-0963">Cytoplasm</keyword>
<evidence type="ECO:0000256" key="8">
    <source>
        <dbReference type="ARBA" id="ARBA00023125"/>
    </source>
</evidence>
<dbReference type="InterPro" id="IPR009061">
    <property type="entry name" value="DNA-bd_dom_put_sf"/>
</dbReference>
<dbReference type="InterPro" id="IPR011789">
    <property type="entry name" value="CueR"/>
</dbReference>
<dbReference type="Pfam" id="PF00376">
    <property type="entry name" value="MerR"/>
    <property type="match status" value="1"/>
</dbReference>
<comment type="subcellular location">
    <subcellularLocation>
        <location evidence="1">Cytoplasm</location>
    </subcellularLocation>
</comment>
<dbReference type="InterPro" id="IPR000551">
    <property type="entry name" value="MerR-type_HTH_dom"/>
</dbReference>
<keyword evidence="5" id="KW-0479">Metal-binding</keyword>
<evidence type="ECO:0000256" key="4">
    <source>
        <dbReference type="ARBA" id="ARBA00022490"/>
    </source>
</evidence>
<evidence type="ECO:0000256" key="10">
    <source>
        <dbReference type="ARBA" id="ARBA00023163"/>
    </source>
</evidence>
<evidence type="ECO:0000256" key="11">
    <source>
        <dbReference type="ARBA" id="ARBA00031472"/>
    </source>
</evidence>
<keyword evidence="15" id="KW-1185">Reference proteome</keyword>
<evidence type="ECO:0000256" key="9">
    <source>
        <dbReference type="ARBA" id="ARBA00023159"/>
    </source>
</evidence>
<dbReference type="Pfam" id="PF09278">
    <property type="entry name" value="MerR-DNA-bind"/>
    <property type="match status" value="1"/>
</dbReference>
<dbReference type="PANTHER" id="PTHR30204:SF16">
    <property type="entry name" value="HTH-TYPE TRANSCRIPTIONAL REGULATOR CUER"/>
    <property type="match status" value="1"/>
</dbReference>
<evidence type="ECO:0000256" key="1">
    <source>
        <dbReference type="ARBA" id="ARBA00004496"/>
    </source>
</evidence>
<keyword evidence="6" id="KW-0186">Copper</keyword>
<evidence type="ECO:0000259" key="13">
    <source>
        <dbReference type="PROSITE" id="PS50937"/>
    </source>
</evidence>
<organism evidence="14 15">
    <name type="scientific">Shewanella sairae</name>
    <dbReference type="NCBI Taxonomy" id="190310"/>
    <lineage>
        <taxon>Bacteria</taxon>
        <taxon>Pseudomonadati</taxon>
        <taxon>Pseudomonadota</taxon>
        <taxon>Gammaproteobacteria</taxon>
        <taxon>Alteromonadales</taxon>
        <taxon>Shewanellaceae</taxon>
        <taxon>Shewanella</taxon>
    </lineage>
</organism>
<evidence type="ECO:0000256" key="6">
    <source>
        <dbReference type="ARBA" id="ARBA00023008"/>
    </source>
</evidence>
<dbReference type="InterPro" id="IPR047057">
    <property type="entry name" value="MerR_fam"/>
</dbReference>
<evidence type="ECO:0000256" key="2">
    <source>
        <dbReference type="ARBA" id="ARBA00011738"/>
    </source>
</evidence>
<evidence type="ECO:0000313" key="14">
    <source>
        <dbReference type="EMBL" id="GIU44472.1"/>
    </source>
</evidence>
<evidence type="ECO:0000256" key="3">
    <source>
        <dbReference type="ARBA" id="ARBA00017250"/>
    </source>
</evidence>
<dbReference type="SMART" id="SM00422">
    <property type="entry name" value="HTH_MERR"/>
    <property type="match status" value="1"/>
</dbReference>
<evidence type="ECO:0000256" key="7">
    <source>
        <dbReference type="ARBA" id="ARBA00023015"/>
    </source>
</evidence>
<reference evidence="14" key="1">
    <citation type="submission" date="2021-05" db="EMBL/GenBank/DDBJ databases">
        <title>Molecular characterization for Shewanella algae harboring chromosomal blaOXA-55-like strains isolated from clinical and environment sample.</title>
        <authorList>
            <person name="Ohama Y."/>
            <person name="Aoki K."/>
            <person name="Harada S."/>
            <person name="Moriya K."/>
            <person name="Ishii Y."/>
            <person name="Tateda K."/>
        </authorList>
    </citation>
    <scope>NUCLEOTIDE SEQUENCE</scope>
    <source>
        <strain evidence="14">JCM 11563</strain>
    </source>
</reference>
<dbReference type="NCBIfam" id="TIGR02044">
    <property type="entry name" value="CueR"/>
    <property type="match status" value="1"/>
</dbReference>
<comment type="caution">
    <text evidence="14">The sequence shown here is derived from an EMBL/GenBank/DDBJ whole genome shotgun (WGS) entry which is preliminary data.</text>
</comment>
<keyword evidence="9" id="KW-0010">Activator</keyword>
<dbReference type="PRINTS" id="PR00040">
    <property type="entry name" value="HTHMERR"/>
</dbReference>
<dbReference type="RefSeq" id="WP_220780631.1">
    <property type="nucleotide sequence ID" value="NZ_BPEY01000021.1"/>
</dbReference>
<evidence type="ECO:0000256" key="12">
    <source>
        <dbReference type="ARBA" id="ARBA00032335"/>
    </source>
</evidence>
<evidence type="ECO:0000313" key="15">
    <source>
        <dbReference type="Proteomes" id="UP000887104"/>
    </source>
</evidence>
<dbReference type="PROSITE" id="PS50937">
    <property type="entry name" value="HTH_MERR_2"/>
    <property type="match status" value="1"/>
</dbReference>
<dbReference type="PANTHER" id="PTHR30204">
    <property type="entry name" value="REDOX-CYCLING DRUG-SENSING TRANSCRIPTIONAL ACTIVATOR SOXR"/>
    <property type="match status" value="1"/>
</dbReference>
<keyword evidence="8" id="KW-0238">DNA-binding</keyword>
<sequence length="133" mass="14783">MKIGEVAKLTGLSVKSIRYYHDIGLVVGQRGENGYREYSLKSVESLEFIQHCRALGFTLEDCKALLELQNNTSRNAADVKAVASHHLQDIESRIEQLTVLKQQLSQFIHDCQGGNQPNCAILTGLSKHTCSKP</sequence>
<evidence type="ECO:0000256" key="5">
    <source>
        <dbReference type="ARBA" id="ARBA00022723"/>
    </source>
</evidence>
<dbReference type="SUPFAM" id="SSF46955">
    <property type="entry name" value="Putative DNA-binding domain"/>
    <property type="match status" value="1"/>
</dbReference>
<feature type="domain" description="HTH merR-type" evidence="13">
    <location>
        <begin position="1"/>
        <end position="68"/>
    </location>
</feature>
<name>A0ABQ4PA88_9GAMM</name>
<keyword evidence="7" id="KW-0805">Transcription regulation</keyword>
<keyword evidence="10" id="KW-0804">Transcription</keyword>
<comment type="subunit">
    <text evidence="2">Homodimer.</text>
</comment>
<gene>
    <name evidence="14" type="primary">cueR</name>
    <name evidence="14" type="ORF">TUM4438_15760</name>
</gene>
<dbReference type="EMBL" id="BPEY01000021">
    <property type="protein sequence ID" value="GIU44472.1"/>
    <property type="molecule type" value="Genomic_DNA"/>
</dbReference>
<dbReference type="Proteomes" id="UP000887104">
    <property type="component" value="Unassembled WGS sequence"/>
</dbReference>
<dbReference type="Gene3D" id="1.10.1660.10">
    <property type="match status" value="1"/>
</dbReference>
<protein>
    <recommendedName>
        <fullName evidence="3">HTH-type transcriptional regulator CueR</fullName>
    </recommendedName>
    <alternativeName>
        <fullName evidence="12">Copper efflux regulator</fullName>
    </alternativeName>
    <alternativeName>
        <fullName evidence="11">Copper export regulator</fullName>
    </alternativeName>
</protein>
<accession>A0ABQ4PA88</accession>
<proteinExistence type="predicted"/>